<proteinExistence type="predicted"/>
<accession>A0ACC1WVF7</accession>
<keyword evidence="2" id="KW-1185">Reference proteome</keyword>
<organism evidence="1 2">
    <name type="scientific">Melia azedarach</name>
    <name type="common">Chinaberry tree</name>
    <dbReference type="NCBI Taxonomy" id="155640"/>
    <lineage>
        <taxon>Eukaryota</taxon>
        <taxon>Viridiplantae</taxon>
        <taxon>Streptophyta</taxon>
        <taxon>Embryophyta</taxon>
        <taxon>Tracheophyta</taxon>
        <taxon>Spermatophyta</taxon>
        <taxon>Magnoliopsida</taxon>
        <taxon>eudicotyledons</taxon>
        <taxon>Gunneridae</taxon>
        <taxon>Pentapetalae</taxon>
        <taxon>rosids</taxon>
        <taxon>malvids</taxon>
        <taxon>Sapindales</taxon>
        <taxon>Meliaceae</taxon>
        <taxon>Melia</taxon>
    </lineage>
</organism>
<protein>
    <submittedName>
        <fullName evidence="1">Bromodomain-containing protein</fullName>
    </submittedName>
</protein>
<name>A0ACC1WVF7_MELAZ</name>
<evidence type="ECO:0000313" key="1">
    <source>
        <dbReference type="EMBL" id="KAJ4702293.1"/>
    </source>
</evidence>
<sequence length="711" mass="78471">MGGELAATARITTTTTKKKKKKGRPSLLDLQKRSLKQQQLHHQNPNSVKSNRRFTPRNPNFLYNNDVDEAVDDDDDDDERKQKKHKLLLGLDNSSSSNNNRHQQQHHPNFSGPNSVYTGSDAPNRPEIRTGSDQMEEKVSKATDTLHGLPVASGPTTPLPDKKLLVFVLDRLQKKDTYGVFSEPVDPEELPDYHEIIAHPMDFATVRKKLDGGAYMYLEEFEKDVFLICSNAMQYNAPDTIYFRQARSIQELAKKDFENLRQDSDDSEPLPEPLPQHQVKIVRRGRPPKSLKKSLETSPSDRVASEFSSDATLANGGDNAGWLNAHNLRKGPTTSVRFRPADALNRASHGSQTGETYTNWLSEWENEFPASVVKAVLKYGKKQFTIDENRRDTYMDFMASGHDPSVLTTFEGELKQLMVVGLNSEHGYARSLARFAADLGPVVWKIASKKIESVLPIGVKFSPGWLGENKANEQQQYSYTEKQKSSNNFVSGDHSSRLMSPATSGSNSIAGNRYSLQSGEDMESIKEVDSQSDPNLLNDTILGGIRSAPPLQIQSRNVIRSDMNGFSGSGGGFRFNYPTHIGTVGHGGVPGKSWSDNGTAPSQMFGMVPNHHHATMCSMPATTDYESNAGKLVDCSSRLHTENSSAVLGSGSRAHTATDPGLMGDSSWPGLHKQEFHPFAPDLNVRFLAPGSPISNLQIGSPQQPDLALQL</sequence>
<reference evidence="1 2" key="1">
    <citation type="journal article" date="2023" name="Science">
        <title>Complex scaffold remodeling in plant triterpene biosynthesis.</title>
        <authorList>
            <person name="De La Pena R."/>
            <person name="Hodgson H."/>
            <person name="Liu J.C."/>
            <person name="Stephenson M.J."/>
            <person name="Martin A.C."/>
            <person name="Owen C."/>
            <person name="Harkess A."/>
            <person name="Leebens-Mack J."/>
            <person name="Jimenez L.E."/>
            <person name="Osbourn A."/>
            <person name="Sattely E.S."/>
        </authorList>
    </citation>
    <scope>NUCLEOTIDE SEQUENCE [LARGE SCALE GENOMIC DNA]</scope>
    <source>
        <strain evidence="2">cv. JPN11</strain>
        <tissue evidence="1">Leaf</tissue>
    </source>
</reference>
<gene>
    <name evidence="1" type="ORF">OWV82_025394</name>
</gene>
<dbReference type="EMBL" id="CM051407">
    <property type="protein sequence ID" value="KAJ4702293.1"/>
    <property type="molecule type" value="Genomic_DNA"/>
</dbReference>
<evidence type="ECO:0000313" key="2">
    <source>
        <dbReference type="Proteomes" id="UP001164539"/>
    </source>
</evidence>
<comment type="caution">
    <text evidence="1">The sequence shown here is derived from an EMBL/GenBank/DDBJ whole genome shotgun (WGS) entry which is preliminary data.</text>
</comment>
<dbReference type="Proteomes" id="UP001164539">
    <property type="component" value="Chromosome 14"/>
</dbReference>